<feature type="region of interest" description="Disordered" evidence="1">
    <location>
        <begin position="1"/>
        <end position="68"/>
    </location>
</feature>
<reference evidence="3" key="1">
    <citation type="submission" date="2013-03" db="EMBL/GenBank/DDBJ databases">
        <title>The Genome Sequence of Anopheles dirus WRAIR2.</title>
        <authorList>
            <consortium name="The Broad Institute Genomics Platform"/>
            <person name="Neafsey D.E."/>
            <person name="Walton C."/>
            <person name="Walker B."/>
            <person name="Young S.K."/>
            <person name="Zeng Q."/>
            <person name="Gargeya S."/>
            <person name="Fitzgerald M."/>
            <person name="Haas B."/>
            <person name="Abouelleil A."/>
            <person name="Allen A.W."/>
            <person name="Alvarado L."/>
            <person name="Arachchi H.M."/>
            <person name="Berlin A.M."/>
            <person name="Chapman S.B."/>
            <person name="Gainer-Dewar J."/>
            <person name="Goldberg J."/>
            <person name="Griggs A."/>
            <person name="Gujja S."/>
            <person name="Hansen M."/>
            <person name="Howarth C."/>
            <person name="Imamovic A."/>
            <person name="Ireland A."/>
            <person name="Larimer J."/>
            <person name="McCowan C."/>
            <person name="Murphy C."/>
            <person name="Pearson M."/>
            <person name="Poon T.W."/>
            <person name="Priest M."/>
            <person name="Roberts A."/>
            <person name="Saif S."/>
            <person name="Shea T."/>
            <person name="Sisk P."/>
            <person name="Sykes S."/>
            <person name="Wortman J."/>
            <person name="Nusbaum C."/>
            <person name="Birren B."/>
        </authorList>
    </citation>
    <scope>NUCLEOTIDE SEQUENCE [LARGE SCALE GENOMIC DNA]</scope>
    <source>
        <strain evidence="3">WRAIR2</strain>
    </source>
</reference>
<feature type="region of interest" description="Disordered" evidence="1">
    <location>
        <begin position="86"/>
        <end position="127"/>
    </location>
</feature>
<name>A0A182NEA7_9DIPT</name>
<dbReference type="AlphaFoldDB" id="A0A182NEA7"/>
<evidence type="ECO:0000313" key="2">
    <source>
        <dbReference type="EnsemblMetazoa" id="ADIR005971-PA"/>
    </source>
</evidence>
<dbReference type="EnsemblMetazoa" id="ADIR005971-RA">
    <property type="protein sequence ID" value="ADIR005971-PA"/>
    <property type="gene ID" value="ADIR005971"/>
</dbReference>
<proteinExistence type="predicted"/>
<dbReference type="Proteomes" id="UP000075884">
    <property type="component" value="Unassembled WGS sequence"/>
</dbReference>
<evidence type="ECO:0000256" key="1">
    <source>
        <dbReference type="SAM" id="MobiDB-lite"/>
    </source>
</evidence>
<organism evidence="2 3">
    <name type="scientific">Anopheles dirus</name>
    <dbReference type="NCBI Taxonomy" id="7168"/>
    <lineage>
        <taxon>Eukaryota</taxon>
        <taxon>Metazoa</taxon>
        <taxon>Ecdysozoa</taxon>
        <taxon>Arthropoda</taxon>
        <taxon>Hexapoda</taxon>
        <taxon>Insecta</taxon>
        <taxon>Pterygota</taxon>
        <taxon>Neoptera</taxon>
        <taxon>Endopterygota</taxon>
        <taxon>Diptera</taxon>
        <taxon>Nematocera</taxon>
        <taxon>Culicoidea</taxon>
        <taxon>Culicidae</taxon>
        <taxon>Anophelinae</taxon>
        <taxon>Anopheles</taxon>
    </lineage>
</organism>
<dbReference type="VEuPathDB" id="VectorBase:ADIR005971"/>
<dbReference type="STRING" id="7168.A0A182NEA7"/>
<reference evidence="2" key="2">
    <citation type="submission" date="2020-05" db="UniProtKB">
        <authorList>
            <consortium name="EnsemblMetazoa"/>
        </authorList>
    </citation>
    <scope>IDENTIFICATION</scope>
    <source>
        <strain evidence="2">WRAIR2</strain>
    </source>
</reference>
<sequence>MSGPPNINNNQLPSAGGGVAGMGGGRGWLRTPPPTYFRSPSPWVPLGSAPPSQSPPVTAMRPVDTPPKSITREPSEFVYQHPSTSAYGGASYPAQSQPSMHHYSGGRPVPSTSIRATTTPTATGPSAQEYQFKRPIPSAMTPTQIVAPATTHYRPVSPVAVAPLPYPQFSSVMSPVSSVHRSMTPYSAGSSYGPIDYQNQLTQQQVRPGSTASSIYGGVVYHYGPAAGSGHSQIPVGGQSQFVIYDYGGEMGPSTAEIIAAQSQDYVDEKLAEYQATIMLLQALLHQGEDDSNGGNE</sequence>
<accession>A0A182NEA7</accession>
<feature type="compositionally biased region" description="Polar residues" evidence="1">
    <location>
        <begin position="1"/>
        <end position="13"/>
    </location>
</feature>
<keyword evidence="3" id="KW-1185">Reference proteome</keyword>
<evidence type="ECO:0000313" key="3">
    <source>
        <dbReference type="Proteomes" id="UP000075884"/>
    </source>
</evidence>
<protein>
    <submittedName>
        <fullName evidence="2">Uncharacterized protein</fullName>
    </submittedName>
</protein>
<feature type="compositionally biased region" description="Low complexity" evidence="1">
    <location>
        <begin position="110"/>
        <end position="127"/>
    </location>
</feature>
<feature type="compositionally biased region" description="Gly residues" evidence="1">
    <location>
        <begin position="15"/>
        <end position="27"/>
    </location>
</feature>